<comment type="similarity">
    <text evidence="2">Belongs to the TACC family.</text>
</comment>
<evidence type="ECO:0000256" key="8">
    <source>
        <dbReference type="SAM" id="MobiDB-lite"/>
    </source>
</evidence>
<evidence type="ECO:0000256" key="1">
    <source>
        <dbReference type="ARBA" id="ARBA00004245"/>
    </source>
</evidence>
<feature type="compositionally biased region" description="Acidic residues" evidence="8">
    <location>
        <begin position="652"/>
        <end position="686"/>
    </location>
</feature>
<feature type="region of interest" description="Disordered" evidence="8">
    <location>
        <begin position="1238"/>
        <end position="1261"/>
    </location>
</feature>
<evidence type="ECO:0000313" key="11">
    <source>
        <dbReference type="Proteomes" id="UP001234178"/>
    </source>
</evidence>
<keyword evidence="11" id="KW-1185">Reference proteome</keyword>
<comment type="caution">
    <text evidence="10">The sequence shown here is derived from an EMBL/GenBank/DDBJ whole genome shotgun (WGS) entry which is preliminary data.</text>
</comment>
<feature type="compositionally biased region" description="Polar residues" evidence="8">
    <location>
        <begin position="1138"/>
        <end position="1188"/>
    </location>
</feature>
<name>A0ABR0A5X8_9CRUS</name>
<feature type="region of interest" description="Disordered" evidence="8">
    <location>
        <begin position="652"/>
        <end position="725"/>
    </location>
</feature>
<dbReference type="PANTHER" id="PTHR13924:SF10">
    <property type="entry name" value="TRANSFORMING ACIDIC COILED-COIL PROTEIN, ISOFORM K"/>
    <property type="match status" value="1"/>
</dbReference>
<feature type="region of interest" description="Disordered" evidence="8">
    <location>
        <begin position="596"/>
        <end position="630"/>
    </location>
</feature>
<evidence type="ECO:0000256" key="3">
    <source>
        <dbReference type="ARBA" id="ARBA00022490"/>
    </source>
</evidence>
<dbReference type="Pfam" id="PF05010">
    <property type="entry name" value="TACC_C"/>
    <property type="match status" value="1"/>
</dbReference>
<evidence type="ECO:0000256" key="4">
    <source>
        <dbReference type="ARBA" id="ARBA00022553"/>
    </source>
</evidence>
<evidence type="ECO:0000256" key="6">
    <source>
        <dbReference type="ARBA" id="ARBA00023212"/>
    </source>
</evidence>
<keyword evidence="6" id="KW-0206">Cytoskeleton</keyword>
<keyword evidence="5 7" id="KW-0175">Coiled coil</keyword>
<feature type="compositionally biased region" description="Polar residues" evidence="8">
    <location>
        <begin position="857"/>
        <end position="875"/>
    </location>
</feature>
<dbReference type="PANTHER" id="PTHR13924">
    <property type="entry name" value="TRANSFORMING ACIDIC COILED-COIL CONTAINING PROTEIN 1/2"/>
    <property type="match status" value="1"/>
</dbReference>
<dbReference type="InterPro" id="IPR057663">
    <property type="entry name" value="TACC3_Aurora-A_bind"/>
</dbReference>
<feature type="region of interest" description="Disordered" evidence="8">
    <location>
        <begin position="974"/>
        <end position="1017"/>
    </location>
</feature>
<feature type="compositionally biased region" description="Basic and acidic residues" evidence="8">
    <location>
        <begin position="690"/>
        <end position="712"/>
    </location>
</feature>
<evidence type="ECO:0000259" key="9">
    <source>
        <dbReference type="Pfam" id="PF05010"/>
    </source>
</evidence>
<evidence type="ECO:0000256" key="2">
    <source>
        <dbReference type="ARBA" id="ARBA00009423"/>
    </source>
</evidence>
<organism evidence="10 11">
    <name type="scientific">Daphnia magna</name>
    <dbReference type="NCBI Taxonomy" id="35525"/>
    <lineage>
        <taxon>Eukaryota</taxon>
        <taxon>Metazoa</taxon>
        <taxon>Ecdysozoa</taxon>
        <taxon>Arthropoda</taxon>
        <taxon>Crustacea</taxon>
        <taxon>Branchiopoda</taxon>
        <taxon>Diplostraca</taxon>
        <taxon>Cladocera</taxon>
        <taxon>Anomopoda</taxon>
        <taxon>Daphniidae</taxon>
        <taxon>Daphnia</taxon>
    </lineage>
</organism>
<evidence type="ECO:0000256" key="5">
    <source>
        <dbReference type="ARBA" id="ARBA00023054"/>
    </source>
</evidence>
<dbReference type="InterPro" id="IPR007707">
    <property type="entry name" value="TACC_C"/>
</dbReference>
<feature type="coiled-coil region" evidence="7">
    <location>
        <begin position="1365"/>
        <end position="1523"/>
    </location>
</feature>
<feature type="compositionally biased region" description="Polar residues" evidence="8">
    <location>
        <begin position="840"/>
        <end position="849"/>
    </location>
</feature>
<accession>A0ABR0A5X8</accession>
<gene>
    <name evidence="10" type="ORF">OUZ56_002507</name>
</gene>
<feature type="compositionally biased region" description="Basic and acidic residues" evidence="8">
    <location>
        <begin position="986"/>
        <end position="998"/>
    </location>
</feature>
<feature type="compositionally biased region" description="Polar residues" evidence="8">
    <location>
        <begin position="974"/>
        <end position="985"/>
    </location>
</feature>
<sequence>MEIGDENLPPSVNSVKTESLVYAAPRSPGTVRSVLVAVNTSVNEAKIISDLGSGTTEEEKCEAVAADLDAEAWSERTAVITRYDHETHCNLARGFIADLADKVVEESWKQPDQTKENSNSLLLKKQKLFLPDLVPSVATSRPLAETVSESDEYESADEQPQLHNTLYLDSTVNPSTTFDASTPIDTTGWHLDFDSSRVAPLGDVTVDASLKDYSLPSVDAAPESLSQVPQALQEETDALGAIANFPARSSQLFSPSSGSDIDVSVVDSEADTLAAVTPNNPTNEVDIDLINQFERLVLSKQVLSKHSPATPTLNTTFPLNEDENTPIVAVNQTVSSVNEEKDNSILPANATQDILSTTRDLTAVNLDDSEFTSIVDQSEHSSFADLKGPKKNNLVSDSDNLLPIAEKQKIQIIEGQEAAGYIGEEYPVVEEEIGTGPEEEAVSSDIEEAGSVVVETSVGVVAETVPAVEEESVSEEKSAAVVQKEPVSVTEKEPVLVVKENPAPVVKEEPVSVKQEEPVAVANEEPVLVVKEEPVLVVEEELVPVAQEEPVPVAKEEPIPVAKEEPIPVVEEEPVPVVEEEPVPVVEEEPIPVVEEEPVPVVEEEPVPVVEEEPVPVVEEEPVPVVEEEPVPVVEEEPIPVVEEEPIPVVEEEPVPVVEEEPVPVVEEEPVPVVEEEPVTVVEEEPVPATEKESVSVVREEFLSVGEEKSVPAEEETSIPETEKEIVPVIAEETVSVVSVLEQESFSATEGESIPVADLVQIVGNKTIQVHEEQNPNLVGEEQISIKETIVPAIESQPSSSFENSDAIEPVDVDNSEVDTGLVEGDSTFSSLAEQTVLNAADKSSSTVASDIPSEEIQPSSAVENSEFTSSQDPDTNVVKPTSLPEEKPIVPKKGYDLSFLDRFDDLENATPSISQAKLLTQLSTPVTEYSASPVTEQQSKTVPVNIVEDQEVEVVETIDTTSQVDIEKETCVPVNSQESQSTEVRAQEEPFLEDKAADVSVHTNPEREVTEEEPLIVPKKGYDLSFLDKLEDLENAAPPDVGKGSQKPKMKENVATKDNIADPAEEQPALDSKPEKPAVSSPTKKAPVVRKPIRPRIARPAAPATATKPDAFEVEFAFDPNEDPFKPKKKLGASPTREGSPQNQSEANICNTHQVDNSEANNTVIESIPQSASPNPNTASARLSSEGTEQEEFRPAQEVFHDPSELDFLMQHGGTSHDIALARQSLFVKFDPLVTGRPSMFPSRPSDGGGDETILAEESTGRKSAGESLFLFSPPHASSAPKVEKVDSVEKSHPQECLMSSRNVTGDVLSLNEHKEALKLQELLFQDKLLQKEREILMKENEIHDFKSKFEATIEAQAQMRQIVGEYEKTISQLIAEKEREKANMETTLQNTIKERDQAIEDLKEVERAFGEFHRMYERNRTAAENLHKNEEALKKALAAYQERLQQEQHKYETLKLHAAQKLEGAQQEMENLKRNLEGESSRVKAQLKKTEMRLASVEQSLEQKSKENEELTTLCDELINKLGSNAK</sequence>
<dbReference type="Proteomes" id="UP001234178">
    <property type="component" value="Unassembled WGS sequence"/>
</dbReference>
<feature type="domain" description="Transforming acidic coiled-coil-containing protein C-terminal" evidence="9">
    <location>
        <begin position="1331"/>
        <end position="1521"/>
    </location>
</feature>
<dbReference type="Gene3D" id="1.20.5.1700">
    <property type="match status" value="1"/>
</dbReference>
<reference evidence="10 11" key="1">
    <citation type="journal article" date="2023" name="Nucleic Acids Res.">
        <title>The hologenome of Daphnia magna reveals possible DNA methylation and microbiome-mediated evolution of the host genome.</title>
        <authorList>
            <person name="Chaturvedi A."/>
            <person name="Li X."/>
            <person name="Dhandapani V."/>
            <person name="Marshall H."/>
            <person name="Kissane S."/>
            <person name="Cuenca-Cambronero M."/>
            <person name="Asole G."/>
            <person name="Calvet F."/>
            <person name="Ruiz-Romero M."/>
            <person name="Marangio P."/>
            <person name="Guigo R."/>
            <person name="Rago D."/>
            <person name="Mirbahai L."/>
            <person name="Eastwood N."/>
            <person name="Colbourne J.K."/>
            <person name="Zhou J."/>
            <person name="Mallon E."/>
            <person name="Orsini L."/>
        </authorList>
    </citation>
    <scope>NUCLEOTIDE SEQUENCE [LARGE SCALE GENOMIC DNA]</scope>
    <source>
        <strain evidence="10">LRV0_1</strain>
    </source>
</reference>
<dbReference type="InterPro" id="IPR039915">
    <property type="entry name" value="TACC"/>
</dbReference>
<comment type="subcellular location">
    <subcellularLocation>
        <location evidence="1">Cytoplasm</location>
        <location evidence="1">Cytoskeleton</location>
    </subcellularLocation>
</comment>
<protein>
    <recommendedName>
        <fullName evidence="9">Transforming acidic coiled-coil-containing protein C-terminal domain-containing protein</fullName>
    </recommendedName>
</protein>
<evidence type="ECO:0000256" key="7">
    <source>
        <dbReference type="SAM" id="Coils"/>
    </source>
</evidence>
<dbReference type="EMBL" id="JAOYFB010000036">
    <property type="protein sequence ID" value="KAK4020542.1"/>
    <property type="molecule type" value="Genomic_DNA"/>
</dbReference>
<feature type="compositionally biased region" description="Low complexity" evidence="8">
    <location>
        <begin position="1099"/>
        <end position="1110"/>
    </location>
</feature>
<dbReference type="Pfam" id="PF25777">
    <property type="entry name" value="Aurora-A_bind_TACC3"/>
    <property type="match status" value="1"/>
</dbReference>
<feature type="region of interest" description="Disordered" evidence="8">
    <location>
        <begin position="795"/>
        <end position="826"/>
    </location>
</feature>
<feature type="region of interest" description="Disordered" evidence="8">
    <location>
        <begin position="1032"/>
        <end position="1199"/>
    </location>
</feature>
<proteinExistence type="inferred from homology"/>
<evidence type="ECO:0000313" key="10">
    <source>
        <dbReference type="EMBL" id="KAK4020542.1"/>
    </source>
</evidence>
<feature type="compositionally biased region" description="Basic residues" evidence="8">
    <location>
        <begin position="1088"/>
        <end position="1098"/>
    </location>
</feature>
<keyword evidence="3" id="KW-0963">Cytoplasm</keyword>
<keyword evidence="4" id="KW-0597">Phosphoprotein</keyword>
<feature type="region of interest" description="Disordered" evidence="8">
    <location>
        <begin position="840"/>
        <end position="891"/>
    </location>
</feature>